<dbReference type="AlphaFoldDB" id="A0A942SW60"/>
<name>A0A942SW60_9BACI</name>
<comment type="caution">
    <text evidence="2">The sequence shown here is derived from an EMBL/GenBank/DDBJ whole genome shotgun (WGS) entry which is preliminary data.</text>
</comment>
<gene>
    <name evidence="2" type="ORF">KHB02_08435</name>
</gene>
<evidence type="ECO:0000313" key="2">
    <source>
        <dbReference type="EMBL" id="MBS4181410.1"/>
    </source>
</evidence>
<sequence>MQEPTVPQLGGDGAGDRHRASGPAEPGDRGRIVLGLAAGGHQEDVVGQRGHAQDPGSCRGDGSEGVLVHRGDVTTGVDHEQGAAPGTLGRTLDVRRARVGIAEAPELVDLLVVVDPAGSEPGQDVLECGGVAGVAADGPETTAGEQQVRDAGDVPDGGGGPDEGLVVGSERHGPNRMEYPGPLRRSLSA</sequence>
<dbReference type="EMBL" id="JAGYPE010000002">
    <property type="protein sequence ID" value="MBS4181410.1"/>
    <property type="molecule type" value="Genomic_DNA"/>
</dbReference>
<accession>A0A942SW60</accession>
<protein>
    <submittedName>
        <fullName evidence="2">Uncharacterized protein</fullName>
    </submittedName>
</protein>
<proteinExistence type="predicted"/>
<evidence type="ECO:0000256" key="1">
    <source>
        <dbReference type="SAM" id="MobiDB-lite"/>
    </source>
</evidence>
<feature type="region of interest" description="Disordered" evidence="1">
    <location>
        <begin position="135"/>
        <end position="189"/>
    </location>
</feature>
<reference evidence="2" key="1">
    <citation type="submission" date="2021-05" db="EMBL/GenBank/DDBJ databases">
        <title>Novel Bacillus species.</title>
        <authorList>
            <person name="Liu G."/>
        </authorList>
    </citation>
    <scope>NUCLEOTIDE SEQUENCE</scope>
    <source>
        <strain evidence="2">FJAT-50051</strain>
    </source>
</reference>
<organism evidence="2">
    <name type="scientific">Neobacillus citreus</name>
    <dbReference type="NCBI Taxonomy" id="2833578"/>
    <lineage>
        <taxon>Bacteria</taxon>
        <taxon>Bacillati</taxon>
        <taxon>Bacillota</taxon>
        <taxon>Bacilli</taxon>
        <taxon>Bacillales</taxon>
        <taxon>Bacillaceae</taxon>
        <taxon>Neobacillus</taxon>
    </lineage>
</organism>
<feature type="region of interest" description="Disordered" evidence="1">
    <location>
        <begin position="1"/>
        <end position="65"/>
    </location>
</feature>